<evidence type="ECO:0000313" key="1">
    <source>
        <dbReference type="EMBL" id="SEC21585.1"/>
    </source>
</evidence>
<reference evidence="2" key="1">
    <citation type="submission" date="2016-10" db="EMBL/GenBank/DDBJ databases">
        <authorList>
            <person name="Varghese N."/>
            <person name="Submissions S."/>
        </authorList>
    </citation>
    <scope>NUCLEOTIDE SEQUENCE [LARGE SCALE GENOMIC DNA]</scope>
    <source>
        <strain evidence="2">DSM 44234</strain>
    </source>
</reference>
<sequence length="65" mass="7128">MSAVSWHTSLDPAAASREKAAHDAILEYALTKLTKRRLSRLPLATRAELATLLRIAVDDLENVDA</sequence>
<name>A0A1H4QPP3_TSUTY</name>
<dbReference type="Proteomes" id="UP000182241">
    <property type="component" value="Unassembled WGS sequence"/>
</dbReference>
<proteinExistence type="predicted"/>
<gene>
    <name evidence="1" type="ORF">SAMN04489793_1812</name>
</gene>
<accession>A0A1H4QPP3</accession>
<protein>
    <submittedName>
        <fullName evidence="1">Uncharacterized protein</fullName>
    </submittedName>
</protein>
<dbReference type="AlphaFoldDB" id="A0A1H4QPP3"/>
<dbReference type="EMBL" id="FNSA01000003">
    <property type="protein sequence ID" value="SEC21585.1"/>
    <property type="molecule type" value="Genomic_DNA"/>
</dbReference>
<organism evidence="1 2">
    <name type="scientific">Tsukamurella tyrosinosolvens</name>
    <dbReference type="NCBI Taxonomy" id="57704"/>
    <lineage>
        <taxon>Bacteria</taxon>
        <taxon>Bacillati</taxon>
        <taxon>Actinomycetota</taxon>
        <taxon>Actinomycetes</taxon>
        <taxon>Mycobacteriales</taxon>
        <taxon>Tsukamurellaceae</taxon>
        <taxon>Tsukamurella</taxon>
    </lineage>
</organism>
<evidence type="ECO:0000313" key="2">
    <source>
        <dbReference type="Proteomes" id="UP000182241"/>
    </source>
</evidence>
<dbReference type="STRING" id="57704.SAMN04489793_1812"/>
<keyword evidence="2" id="KW-1185">Reference proteome</keyword>